<evidence type="ECO:0000256" key="3">
    <source>
        <dbReference type="ARBA" id="ARBA00022630"/>
    </source>
</evidence>
<keyword evidence="3" id="KW-0285">Flavoprotein</keyword>
<proteinExistence type="inferred from homology"/>
<dbReference type="InterPro" id="IPR009075">
    <property type="entry name" value="AcylCo_DH/oxidase_C"/>
</dbReference>
<keyword evidence="4" id="KW-0274">FAD</keyword>
<dbReference type="Pfam" id="PF00441">
    <property type="entry name" value="Acyl-CoA_dh_1"/>
    <property type="match status" value="1"/>
</dbReference>
<gene>
    <name evidence="8" type="ORF">HAQ05_11830</name>
</gene>
<evidence type="ECO:0000313" key="8">
    <source>
        <dbReference type="EMBL" id="MBD1599390.1"/>
    </source>
</evidence>
<dbReference type="Gene3D" id="1.20.140.10">
    <property type="entry name" value="Butyryl-CoA Dehydrogenase, subunit A, domain 3"/>
    <property type="match status" value="1"/>
</dbReference>
<name>A0ABR7Z1M6_9PSED</name>
<dbReference type="Gene3D" id="1.10.540.10">
    <property type="entry name" value="Acyl-CoA dehydrogenase/oxidase, N-terminal domain"/>
    <property type="match status" value="1"/>
</dbReference>
<dbReference type="InterPro" id="IPR036250">
    <property type="entry name" value="AcylCo_DH-like_C"/>
</dbReference>
<accession>A0ABR7Z1M6</accession>
<dbReference type="EMBL" id="JAAOCA010000013">
    <property type="protein sequence ID" value="MBD1599390.1"/>
    <property type="molecule type" value="Genomic_DNA"/>
</dbReference>
<keyword evidence="9" id="KW-1185">Reference proteome</keyword>
<dbReference type="PANTHER" id="PTHR43884">
    <property type="entry name" value="ACYL-COA DEHYDROGENASE"/>
    <property type="match status" value="1"/>
</dbReference>
<reference evidence="8 9" key="1">
    <citation type="journal article" date="2020" name="Insects">
        <title>Bacteria Belonging to Pseudomonas typographi sp. nov. from the Bark Beetle Ips typographus Have Genomic Potential to Aid in the Host Ecology.</title>
        <authorList>
            <person name="Peral-Aranega E."/>
            <person name="Saati-Santamaria Z."/>
            <person name="Kolarik M."/>
            <person name="Rivas R."/>
            <person name="Garcia-Fraile P."/>
        </authorList>
    </citation>
    <scope>NUCLEOTIDE SEQUENCE [LARGE SCALE GENOMIC DNA]</scope>
    <source>
        <strain evidence="8 9">CA3A</strain>
    </source>
</reference>
<dbReference type="InterPro" id="IPR046373">
    <property type="entry name" value="Acyl-CoA_Oxase/DH_mid-dom_sf"/>
</dbReference>
<dbReference type="Proteomes" id="UP000805841">
    <property type="component" value="Unassembled WGS sequence"/>
</dbReference>
<dbReference type="CDD" id="cd00567">
    <property type="entry name" value="ACAD"/>
    <property type="match status" value="1"/>
</dbReference>
<evidence type="ECO:0000259" key="7">
    <source>
        <dbReference type="Pfam" id="PF02771"/>
    </source>
</evidence>
<protein>
    <submittedName>
        <fullName evidence="8">Acyl-CoA/acyl-ACP dehydrogenase</fullName>
    </submittedName>
</protein>
<evidence type="ECO:0000256" key="5">
    <source>
        <dbReference type="SAM" id="MobiDB-lite"/>
    </source>
</evidence>
<dbReference type="SUPFAM" id="SSF47203">
    <property type="entry name" value="Acyl-CoA dehydrogenase C-terminal domain-like"/>
    <property type="match status" value="1"/>
</dbReference>
<dbReference type="Pfam" id="PF02771">
    <property type="entry name" value="Acyl-CoA_dh_N"/>
    <property type="match status" value="1"/>
</dbReference>
<feature type="domain" description="Acyl-CoA dehydrogenase/oxidase N-terminal" evidence="7">
    <location>
        <begin position="6"/>
        <end position="120"/>
    </location>
</feature>
<dbReference type="RefSeq" id="WP_190420722.1">
    <property type="nucleotide sequence ID" value="NZ_JAAOCA010000013.1"/>
</dbReference>
<dbReference type="PANTHER" id="PTHR43884:SF12">
    <property type="entry name" value="ISOVALERYL-COA DEHYDROGENASE, MITOCHONDRIAL-RELATED"/>
    <property type="match status" value="1"/>
</dbReference>
<evidence type="ECO:0000313" key="9">
    <source>
        <dbReference type="Proteomes" id="UP000805841"/>
    </source>
</evidence>
<dbReference type="InterPro" id="IPR009100">
    <property type="entry name" value="AcylCoA_DH/oxidase_NM_dom_sf"/>
</dbReference>
<comment type="similarity">
    <text evidence="2">Belongs to the acyl-CoA dehydrogenase family.</text>
</comment>
<organism evidence="8 9">
    <name type="scientific">Pseudomonas typographi</name>
    <dbReference type="NCBI Taxonomy" id="2715964"/>
    <lineage>
        <taxon>Bacteria</taxon>
        <taxon>Pseudomonadati</taxon>
        <taxon>Pseudomonadota</taxon>
        <taxon>Gammaproteobacteria</taxon>
        <taxon>Pseudomonadales</taxon>
        <taxon>Pseudomonadaceae</taxon>
        <taxon>Pseudomonas</taxon>
    </lineage>
</organism>
<evidence type="ECO:0000256" key="1">
    <source>
        <dbReference type="ARBA" id="ARBA00001974"/>
    </source>
</evidence>
<feature type="domain" description="Acyl-CoA dehydrogenase/oxidase C-terminal" evidence="6">
    <location>
        <begin position="259"/>
        <end position="370"/>
    </location>
</feature>
<evidence type="ECO:0000256" key="4">
    <source>
        <dbReference type="ARBA" id="ARBA00022827"/>
    </source>
</evidence>
<comment type="caution">
    <text evidence="8">The sequence shown here is derived from an EMBL/GenBank/DDBJ whole genome shotgun (WGS) entry which is preliminary data.</text>
</comment>
<dbReference type="Gene3D" id="2.40.110.10">
    <property type="entry name" value="Butyryl-CoA Dehydrogenase, subunit A, domain 2"/>
    <property type="match status" value="1"/>
</dbReference>
<dbReference type="SUPFAM" id="SSF56645">
    <property type="entry name" value="Acyl-CoA dehydrogenase NM domain-like"/>
    <property type="match status" value="1"/>
</dbReference>
<dbReference type="InterPro" id="IPR037069">
    <property type="entry name" value="AcylCoA_DH/ox_N_sf"/>
</dbReference>
<evidence type="ECO:0000259" key="6">
    <source>
        <dbReference type="Pfam" id="PF00441"/>
    </source>
</evidence>
<feature type="region of interest" description="Disordered" evidence="5">
    <location>
        <begin position="129"/>
        <end position="150"/>
    </location>
</feature>
<evidence type="ECO:0000256" key="2">
    <source>
        <dbReference type="ARBA" id="ARBA00009347"/>
    </source>
</evidence>
<sequence length="406" mass="43127">MNFSLSAEQARVRELARDLAREAFAARAKHYDTHAQVPLENLADLRSHGLLGLVIGRDVGGAGGGIQGEDPLAYLLALEQIAQVCLATSHCLQVHCHAAHYIDQAGSREQRERILGDVITNGALMTTLGSEPGRTARGARNQTTAQPRQGGWQLDGVKNYATLASASTYLLVLADCETDGRVAAPDGQIFQHGERVALAVTVRTPGVNVLEGSWDPLGMRAAVSPTVSFDGCAVSWANTIGGSNTHFSGHWSVKADLGFAAQYVGASEGILQRALAAVNRRGTAGDAHVQRHLGRLRFAIDGARGLLYRAAWLWAQGEEGIAAQASLGAKHQALVAAQQLLEGVVQIVGPSHFAATSVLARQYRDLRFLSMREHLDRTAAQVGAELLQGRAPLASEATLKALEHGA</sequence>
<dbReference type="InterPro" id="IPR013786">
    <property type="entry name" value="AcylCoA_DH/ox_N"/>
</dbReference>
<comment type="cofactor">
    <cofactor evidence="1">
        <name>FAD</name>
        <dbReference type="ChEBI" id="CHEBI:57692"/>
    </cofactor>
</comment>